<accession>A0A0C3A2P1</accession>
<dbReference type="AlphaFoldDB" id="A0A0C3A2P1"/>
<feature type="non-terminal residue" evidence="1">
    <location>
        <position position="1"/>
    </location>
</feature>
<dbReference type="OrthoDB" id="2689747at2759"/>
<evidence type="ECO:0000313" key="1">
    <source>
        <dbReference type="EMBL" id="KIM58942.1"/>
    </source>
</evidence>
<reference evidence="1 2" key="1">
    <citation type="submission" date="2014-04" db="EMBL/GenBank/DDBJ databases">
        <authorList>
            <consortium name="DOE Joint Genome Institute"/>
            <person name="Kuo A."/>
            <person name="Kohler A."/>
            <person name="Nagy L.G."/>
            <person name="Floudas D."/>
            <person name="Copeland A."/>
            <person name="Barry K.W."/>
            <person name="Cichocki N."/>
            <person name="Veneault-Fourrey C."/>
            <person name="LaButti K."/>
            <person name="Lindquist E.A."/>
            <person name="Lipzen A."/>
            <person name="Lundell T."/>
            <person name="Morin E."/>
            <person name="Murat C."/>
            <person name="Sun H."/>
            <person name="Tunlid A."/>
            <person name="Henrissat B."/>
            <person name="Grigoriev I.V."/>
            <person name="Hibbett D.S."/>
            <person name="Martin F."/>
            <person name="Nordberg H.P."/>
            <person name="Cantor M.N."/>
            <person name="Hua S.X."/>
        </authorList>
    </citation>
    <scope>NUCLEOTIDE SEQUENCE [LARGE SCALE GENOMIC DNA]</scope>
    <source>
        <strain evidence="1 2">Foug A</strain>
    </source>
</reference>
<evidence type="ECO:0000313" key="2">
    <source>
        <dbReference type="Proteomes" id="UP000053989"/>
    </source>
</evidence>
<dbReference type="Proteomes" id="UP000053989">
    <property type="component" value="Unassembled WGS sequence"/>
</dbReference>
<dbReference type="HOGENOM" id="CLU_2677910_0_0_1"/>
<protein>
    <submittedName>
        <fullName evidence="1">Uncharacterized protein</fullName>
    </submittedName>
</protein>
<organism evidence="1 2">
    <name type="scientific">Scleroderma citrinum Foug A</name>
    <dbReference type="NCBI Taxonomy" id="1036808"/>
    <lineage>
        <taxon>Eukaryota</taxon>
        <taxon>Fungi</taxon>
        <taxon>Dikarya</taxon>
        <taxon>Basidiomycota</taxon>
        <taxon>Agaricomycotina</taxon>
        <taxon>Agaricomycetes</taxon>
        <taxon>Agaricomycetidae</taxon>
        <taxon>Boletales</taxon>
        <taxon>Sclerodermatineae</taxon>
        <taxon>Sclerodermataceae</taxon>
        <taxon>Scleroderma</taxon>
    </lineage>
</organism>
<name>A0A0C3A2P1_9AGAM</name>
<dbReference type="EMBL" id="KN822079">
    <property type="protein sequence ID" value="KIM58942.1"/>
    <property type="molecule type" value="Genomic_DNA"/>
</dbReference>
<reference evidence="2" key="2">
    <citation type="submission" date="2015-01" db="EMBL/GenBank/DDBJ databases">
        <title>Evolutionary Origins and Diversification of the Mycorrhizal Mutualists.</title>
        <authorList>
            <consortium name="DOE Joint Genome Institute"/>
            <consortium name="Mycorrhizal Genomics Consortium"/>
            <person name="Kohler A."/>
            <person name="Kuo A."/>
            <person name="Nagy L.G."/>
            <person name="Floudas D."/>
            <person name="Copeland A."/>
            <person name="Barry K.W."/>
            <person name="Cichocki N."/>
            <person name="Veneault-Fourrey C."/>
            <person name="LaButti K."/>
            <person name="Lindquist E.A."/>
            <person name="Lipzen A."/>
            <person name="Lundell T."/>
            <person name="Morin E."/>
            <person name="Murat C."/>
            <person name="Riley R."/>
            <person name="Ohm R."/>
            <person name="Sun H."/>
            <person name="Tunlid A."/>
            <person name="Henrissat B."/>
            <person name="Grigoriev I.V."/>
            <person name="Hibbett D.S."/>
            <person name="Martin F."/>
        </authorList>
    </citation>
    <scope>NUCLEOTIDE SEQUENCE [LARGE SCALE GENOMIC DNA]</scope>
    <source>
        <strain evidence="2">Foug A</strain>
    </source>
</reference>
<proteinExistence type="predicted"/>
<gene>
    <name evidence="1" type="ORF">SCLCIDRAFT_127238</name>
</gene>
<sequence length="85" mass="9216">IEFRRLAKDLGHKESGVAVDQEAAFLVKHPTGITPHEGFSPVLDKPTIILGEGDTIVLWYLPGALANNTQVSVTPLLAGWYSFLS</sequence>
<keyword evidence="2" id="KW-1185">Reference proteome</keyword>
<dbReference type="InParanoid" id="A0A0C3A2P1"/>